<dbReference type="InterPro" id="IPR038158">
    <property type="entry name" value="H-NOX_domain_sf"/>
</dbReference>
<keyword evidence="3" id="KW-1185">Reference proteome</keyword>
<evidence type="ECO:0000313" key="2">
    <source>
        <dbReference type="EMBL" id="SEG67852.1"/>
    </source>
</evidence>
<dbReference type="InterPro" id="IPR011644">
    <property type="entry name" value="Heme_NO-bd"/>
</dbReference>
<organism evidence="2 3">
    <name type="scientific">Vibrio hangzhouensis</name>
    <dbReference type="NCBI Taxonomy" id="462991"/>
    <lineage>
        <taxon>Bacteria</taxon>
        <taxon>Pseudomonadati</taxon>
        <taxon>Pseudomonadota</taxon>
        <taxon>Gammaproteobacteria</taxon>
        <taxon>Vibrionales</taxon>
        <taxon>Vibrionaceae</taxon>
        <taxon>Vibrio</taxon>
    </lineage>
</organism>
<sequence>MKGIIFTEFMELVEQQFGLEVLDEVLEMSGDEGIYTAVGSYDHKDLVKLIVNLSKKTNIDATTLQQVFGKTVFKTLLASIPPTASIGTSSTTFQFLRHVEDYIHVEVKKLYSDAHPPQFDFISETETEMIMDYQSARCMSNVCLGLIEGCAEHFGESVRVQMTPQMEDGSLVRFNLTVS</sequence>
<dbReference type="Proteomes" id="UP000236721">
    <property type="component" value="Unassembled WGS sequence"/>
</dbReference>
<dbReference type="GO" id="GO:0020037">
    <property type="term" value="F:heme binding"/>
    <property type="evidence" value="ECO:0007669"/>
    <property type="project" value="InterPro"/>
</dbReference>
<evidence type="ECO:0000259" key="1">
    <source>
        <dbReference type="Pfam" id="PF07700"/>
    </source>
</evidence>
<protein>
    <submittedName>
        <fullName evidence="2">Haem-NO-binding</fullName>
    </submittedName>
</protein>
<proteinExistence type="predicted"/>
<dbReference type="SUPFAM" id="SSF111126">
    <property type="entry name" value="Ligand-binding domain in the NO signalling and Golgi transport"/>
    <property type="match status" value="1"/>
</dbReference>
<dbReference type="AlphaFoldDB" id="A0A1H6C4J9"/>
<dbReference type="EMBL" id="FNVG01000031">
    <property type="protein sequence ID" value="SEG67852.1"/>
    <property type="molecule type" value="Genomic_DNA"/>
</dbReference>
<dbReference type="Gene3D" id="3.90.1520.10">
    <property type="entry name" value="H-NOX domain"/>
    <property type="match status" value="1"/>
</dbReference>
<accession>A0A1H6C4J9</accession>
<dbReference type="RefSeq" id="WP_103882181.1">
    <property type="nucleotide sequence ID" value="NZ_FNVG01000031.1"/>
</dbReference>
<dbReference type="Pfam" id="PF07700">
    <property type="entry name" value="HNOB"/>
    <property type="match status" value="1"/>
</dbReference>
<dbReference type="InterPro" id="IPR024096">
    <property type="entry name" value="NO_sig/Golgi_transp_ligand-bd"/>
</dbReference>
<evidence type="ECO:0000313" key="3">
    <source>
        <dbReference type="Proteomes" id="UP000236721"/>
    </source>
</evidence>
<name>A0A1H6C4J9_9VIBR</name>
<dbReference type="OrthoDB" id="7266652at2"/>
<gene>
    <name evidence="2" type="ORF">SAMN04488244_1312</name>
</gene>
<feature type="domain" description="Heme NO-binding" evidence="1">
    <location>
        <begin position="2"/>
        <end position="161"/>
    </location>
</feature>
<reference evidence="3" key="1">
    <citation type="submission" date="2016-10" db="EMBL/GenBank/DDBJ databases">
        <authorList>
            <person name="Varghese N."/>
            <person name="Submissions S."/>
        </authorList>
    </citation>
    <scope>NUCLEOTIDE SEQUENCE [LARGE SCALE GENOMIC DNA]</scope>
    <source>
        <strain evidence="3">CGMCC 1.7062</strain>
    </source>
</reference>